<keyword evidence="6" id="KW-0472">Membrane</keyword>
<evidence type="ECO:0000256" key="2">
    <source>
        <dbReference type="ARBA" id="ARBA00007613"/>
    </source>
</evidence>
<organism evidence="9 10">
    <name type="scientific">Pseudaeromonas paramecii</name>
    <dbReference type="NCBI Taxonomy" id="2138166"/>
    <lineage>
        <taxon>Bacteria</taxon>
        <taxon>Pseudomonadati</taxon>
        <taxon>Pseudomonadota</taxon>
        <taxon>Gammaproteobacteria</taxon>
        <taxon>Aeromonadales</taxon>
        <taxon>Aeromonadaceae</taxon>
        <taxon>Pseudaeromonas</taxon>
    </lineage>
</organism>
<dbReference type="SUPFAM" id="SSF56954">
    <property type="entry name" value="Outer membrane efflux proteins (OEP)"/>
    <property type="match status" value="1"/>
</dbReference>
<comment type="caution">
    <text evidence="9">The sequence shown here is derived from an EMBL/GenBank/DDBJ whole genome shotgun (WGS) entry which is preliminary data.</text>
</comment>
<dbReference type="Pfam" id="PF02321">
    <property type="entry name" value="OEP"/>
    <property type="match status" value="2"/>
</dbReference>
<accession>A0ABP8QCC2</accession>
<evidence type="ECO:0000256" key="5">
    <source>
        <dbReference type="ARBA" id="ARBA00022692"/>
    </source>
</evidence>
<keyword evidence="7" id="KW-0998">Cell outer membrane</keyword>
<dbReference type="InterPro" id="IPR051906">
    <property type="entry name" value="TolC-like"/>
</dbReference>
<keyword evidence="10" id="KW-1185">Reference proteome</keyword>
<dbReference type="InterPro" id="IPR003423">
    <property type="entry name" value="OMP_efflux"/>
</dbReference>
<protein>
    <submittedName>
        <fullName evidence="9">TolC family protein</fullName>
    </submittedName>
</protein>
<proteinExistence type="inferred from homology"/>
<evidence type="ECO:0000313" key="10">
    <source>
        <dbReference type="Proteomes" id="UP001501321"/>
    </source>
</evidence>
<keyword evidence="8" id="KW-0732">Signal</keyword>
<keyword evidence="3" id="KW-0813">Transport</keyword>
<comment type="subcellular location">
    <subcellularLocation>
        <location evidence="1">Cell outer membrane</location>
    </subcellularLocation>
</comment>
<evidence type="ECO:0000256" key="3">
    <source>
        <dbReference type="ARBA" id="ARBA00022448"/>
    </source>
</evidence>
<evidence type="ECO:0000256" key="1">
    <source>
        <dbReference type="ARBA" id="ARBA00004442"/>
    </source>
</evidence>
<reference evidence="10" key="1">
    <citation type="journal article" date="2019" name="Int. J. Syst. Evol. Microbiol.">
        <title>The Global Catalogue of Microorganisms (GCM) 10K type strain sequencing project: providing services to taxonomists for standard genome sequencing and annotation.</title>
        <authorList>
            <consortium name="The Broad Institute Genomics Platform"/>
            <consortium name="The Broad Institute Genome Sequencing Center for Infectious Disease"/>
            <person name="Wu L."/>
            <person name="Ma J."/>
        </authorList>
    </citation>
    <scope>NUCLEOTIDE SEQUENCE [LARGE SCALE GENOMIC DNA]</scope>
    <source>
        <strain evidence="10">JCM 32226</strain>
    </source>
</reference>
<evidence type="ECO:0000256" key="7">
    <source>
        <dbReference type="ARBA" id="ARBA00023237"/>
    </source>
</evidence>
<dbReference type="Proteomes" id="UP001501321">
    <property type="component" value="Unassembled WGS sequence"/>
</dbReference>
<dbReference type="PANTHER" id="PTHR30026">
    <property type="entry name" value="OUTER MEMBRANE PROTEIN TOLC"/>
    <property type="match status" value="1"/>
</dbReference>
<keyword evidence="5" id="KW-0812">Transmembrane</keyword>
<comment type="similarity">
    <text evidence="2">Belongs to the outer membrane factor (OMF) (TC 1.B.17) family.</text>
</comment>
<evidence type="ECO:0000313" key="9">
    <source>
        <dbReference type="EMBL" id="GAA4500999.1"/>
    </source>
</evidence>
<dbReference type="Gene3D" id="1.20.1600.10">
    <property type="entry name" value="Outer membrane efflux proteins (OEP)"/>
    <property type="match status" value="1"/>
</dbReference>
<keyword evidence="4" id="KW-1134">Transmembrane beta strand</keyword>
<feature type="signal peptide" evidence="8">
    <location>
        <begin position="1"/>
        <end position="23"/>
    </location>
</feature>
<dbReference type="EMBL" id="BAABFC010000014">
    <property type="protein sequence ID" value="GAA4500999.1"/>
    <property type="molecule type" value="Genomic_DNA"/>
</dbReference>
<name>A0ABP8QCC2_9GAMM</name>
<sequence length="471" mass="51222">MALHIRGRRALLLLLCGPALALAQPLDFDRAWQQVLSQNPGLKAEQGGITKAEQLADAARALYLPDISVSGQATHMAKPIELDLADLNPMAQLSQDATLGPLLGQLLAGIGGSSALVTPFTKQDLVTSSIQAMWPLYAGGRIDAAQTIRAAQVDEARQQYALKQMAAFETLAQRYFGVQLAQQLLATRQAQQDLLAHHLTQANQLAKQGQIAEVERLSAESALANAQIQTDQARRQTEIAQLALASLLGETGQPQPSLPLFINRQLPQQVQLLGDTLAHHPGLQLLDAKARQAEGLATVESGKRLPEVFLYGNYQLYEQDTLAAKIAPDWLVGVGVKVPLVSREGHSDTLAAAATTRLQVRDMLAQLRQDLSLLVQQSWREADQARQEYESSAHTLELAQANLKLRQSAFTQGLGTSLDVQEAQTRLLGVQTQRQAAAYRYDIALARLLALAGRAAEFSQYPQHADVEFQS</sequence>
<gene>
    <name evidence="9" type="ORF">GCM10023095_23560</name>
</gene>
<dbReference type="RefSeq" id="WP_345013314.1">
    <property type="nucleotide sequence ID" value="NZ_BAABFC010000014.1"/>
</dbReference>
<evidence type="ECO:0000256" key="4">
    <source>
        <dbReference type="ARBA" id="ARBA00022452"/>
    </source>
</evidence>
<evidence type="ECO:0000256" key="6">
    <source>
        <dbReference type="ARBA" id="ARBA00023136"/>
    </source>
</evidence>
<evidence type="ECO:0000256" key="8">
    <source>
        <dbReference type="SAM" id="SignalP"/>
    </source>
</evidence>
<feature type="chain" id="PRO_5046769434" evidence="8">
    <location>
        <begin position="24"/>
        <end position="471"/>
    </location>
</feature>
<dbReference type="PANTHER" id="PTHR30026:SF5">
    <property type="entry name" value="ABC-TYPE EFFLUX SYSTEM SECRETIN COMPONENT"/>
    <property type="match status" value="1"/>
</dbReference>